<dbReference type="EMBL" id="LAZR01004068">
    <property type="protein sequence ID" value="KKN12088.1"/>
    <property type="molecule type" value="Genomic_DNA"/>
</dbReference>
<comment type="caution">
    <text evidence="2">The sequence shown here is derived from an EMBL/GenBank/DDBJ whole genome shotgun (WGS) entry which is preliminary data.</text>
</comment>
<accession>A0A0F9R3M6</accession>
<sequence>MLDEIIIIGQIQIFVLPFSLAFLVLSFFMCLASSLFFYFIEGKTNYNYYYYEIEDFSKRFEKIERYIGFIRFANIVLGYGVFALIFSVLIIFLYFSTGGIILSLFLLFFGVFYGISLIIYKFKKKLQ</sequence>
<evidence type="ECO:0000313" key="2">
    <source>
        <dbReference type="EMBL" id="KKN12088.1"/>
    </source>
</evidence>
<keyword evidence="1" id="KW-1133">Transmembrane helix</keyword>
<gene>
    <name evidence="2" type="ORF">LCGC14_1019970</name>
</gene>
<feature type="transmembrane region" description="Helical" evidence="1">
    <location>
        <begin position="68"/>
        <end position="94"/>
    </location>
</feature>
<keyword evidence="1" id="KW-0472">Membrane</keyword>
<evidence type="ECO:0008006" key="3">
    <source>
        <dbReference type="Google" id="ProtNLM"/>
    </source>
</evidence>
<keyword evidence="1" id="KW-0812">Transmembrane</keyword>
<protein>
    <recommendedName>
        <fullName evidence="3">DUF3784 domain-containing protein</fullName>
    </recommendedName>
</protein>
<dbReference type="AlphaFoldDB" id="A0A0F9R3M6"/>
<organism evidence="2">
    <name type="scientific">marine sediment metagenome</name>
    <dbReference type="NCBI Taxonomy" id="412755"/>
    <lineage>
        <taxon>unclassified sequences</taxon>
        <taxon>metagenomes</taxon>
        <taxon>ecological metagenomes</taxon>
    </lineage>
</organism>
<evidence type="ECO:0000256" key="1">
    <source>
        <dbReference type="SAM" id="Phobius"/>
    </source>
</evidence>
<name>A0A0F9R3M6_9ZZZZ</name>
<proteinExistence type="predicted"/>
<reference evidence="2" key="1">
    <citation type="journal article" date="2015" name="Nature">
        <title>Complex archaea that bridge the gap between prokaryotes and eukaryotes.</title>
        <authorList>
            <person name="Spang A."/>
            <person name="Saw J.H."/>
            <person name="Jorgensen S.L."/>
            <person name="Zaremba-Niedzwiedzka K."/>
            <person name="Martijn J."/>
            <person name="Lind A.E."/>
            <person name="van Eijk R."/>
            <person name="Schleper C."/>
            <person name="Guy L."/>
            <person name="Ettema T.J."/>
        </authorList>
    </citation>
    <scope>NUCLEOTIDE SEQUENCE</scope>
</reference>
<feature type="transmembrane region" description="Helical" evidence="1">
    <location>
        <begin position="20"/>
        <end position="40"/>
    </location>
</feature>
<feature type="transmembrane region" description="Helical" evidence="1">
    <location>
        <begin position="100"/>
        <end position="120"/>
    </location>
</feature>